<dbReference type="Pfam" id="PF03472">
    <property type="entry name" value="Autoind_bind"/>
    <property type="match status" value="1"/>
</dbReference>
<dbReference type="EMBL" id="QFCQ01000014">
    <property type="protein sequence ID" value="RDW14110.1"/>
    <property type="molecule type" value="Genomic_DNA"/>
</dbReference>
<dbReference type="InterPro" id="IPR036693">
    <property type="entry name" value="TF_LuxR_autoind-bd_dom_sf"/>
</dbReference>
<dbReference type="SMART" id="SM00421">
    <property type="entry name" value="HTH_LUXR"/>
    <property type="match status" value="1"/>
</dbReference>
<keyword evidence="2" id="KW-0238">DNA-binding</keyword>
<accession>A0A3D8PDH1</accession>
<dbReference type="InterPro" id="IPR016032">
    <property type="entry name" value="Sig_transdc_resp-reg_C-effctor"/>
</dbReference>
<sequence>MGGPALATVGAAVTALEQSADMSELCTIVRRFAGPFGYDSFALYSSPPSRGEAVDHVYWLEGDWFGDGDPVDPKTYLARCPVNRHVLETDRPFLWTKSGGREQETYRVVTRPRGPGVHGYQVPVFGMTGLVGAMSFGGSVIDSSVDVRLALNLIATTASHVVRRITASGAPIAQPRLSKRELEVMRWVTSGRRQSDVALLLGLSERTVENHMRRIRKRLGVASTAQAIGQLIQSGDLEVLSPR</sequence>
<dbReference type="CDD" id="cd06170">
    <property type="entry name" value="LuxR_C_like"/>
    <property type="match status" value="1"/>
</dbReference>
<gene>
    <name evidence="5" type="ORF">DIE28_04530</name>
</gene>
<dbReference type="GO" id="GO:0006355">
    <property type="term" value="P:regulation of DNA-templated transcription"/>
    <property type="evidence" value="ECO:0007669"/>
    <property type="project" value="InterPro"/>
</dbReference>
<reference evidence="5 6" key="1">
    <citation type="submission" date="2018-05" db="EMBL/GenBank/DDBJ databases">
        <title>Whole genome sequencing of Paracoccus thiocyanatus SST.</title>
        <authorList>
            <person name="Ghosh W."/>
            <person name="Rameez M.J."/>
            <person name="Roy C."/>
        </authorList>
    </citation>
    <scope>NUCLEOTIDE SEQUENCE [LARGE SCALE GENOMIC DNA]</scope>
    <source>
        <strain evidence="5 6">SST</strain>
    </source>
</reference>
<proteinExistence type="predicted"/>
<dbReference type="PRINTS" id="PR00038">
    <property type="entry name" value="HTHLUXR"/>
</dbReference>
<dbReference type="PANTHER" id="PTHR44688">
    <property type="entry name" value="DNA-BINDING TRANSCRIPTIONAL ACTIVATOR DEVR_DOSR"/>
    <property type="match status" value="1"/>
</dbReference>
<keyword evidence="3" id="KW-0804">Transcription</keyword>
<keyword evidence="6" id="KW-1185">Reference proteome</keyword>
<dbReference type="InterPro" id="IPR019941">
    <property type="entry name" value="Tscrpt_reg_LuxR_HchA-assoc"/>
</dbReference>
<evidence type="ECO:0000313" key="5">
    <source>
        <dbReference type="EMBL" id="RDW14110.1"/>
    </source>
</evidence>
<dbReference type="Gene3D" id="1.10.10.10">
    <property type="entry name" value="Winged helix-like DNA-binding domain superfamily/Winged helix DNA-binding domain"/>
    <property type="match status" value="1"/>
</dbReference>
<dbReference type="PROSITE" id="PS50043">
    <property type="entry name" value="HTH_LUXR_2"/>
    <property type="match status" value="1"/>
</dbReference>
<name>A0A3D8PDH1_9RHOB</name>
<dbReference type="Proteomes" id="UP000256679">
    <property type="component" value="Unassembled WGS sequence"/>
</dbReference>
<dbReference type="InterPro" id="IPR000792">
    <property type="entry name" value="Tscrpt_reg_LuxR_C"/>
</dbReference>
<dbReference type="InterPro" id="IPR036388">
    <property type="entry name" value="WH-like_DNA-bd_sf"/>
</dbReference>
<evidence type="ECO:0000313" key="6">
    <source>
        <dbReference type="Proteomes" id="UP000256679"/>
    </source>
</evidence>
<evidence type="ECO:0000256" key="2">
    <source>
        <dbReference type="ARBA" id="ARBA00023125"/>
    </source>
</evidence>
<evidence type="ECO:0000256" key="3">
    <source>
        <dbReference type="ARBA" id="ARBA00023163"/>
    </source>
</evidence>
<dbReference type="PANTHER" id="PTHR44688:SF16">
    <property type="entry name" value="DNA-BINDING TRANSCRIPTIONAL ACTIVATOR DEVR_DOSR"/>
    <property type="match status" value="1"/>
</dbReference>
<dbReference type="InterPro" id="IPR005143">
    <property type="entry name" value="TF_LuxR_autoind-bd_dom"/>
</dbReference>
<dbReference type="AlphaFoldDB" id="A0A3D8PDH1"/>
<dbReference type="NCBIfam" id="TIGR03541">
    <property type="entry name" value="reg_near_HchA"/>
    <property type="match status" value="1"/>
</dbReference>
<dbReference type="GO" id="GO:0003677">
    <property type="term" value="F:DNA binding"/>
    <property type="evidence" value="ECO:0007669"/>
    <property type="project" value="UniProtKB-KW"/>
</dbReference>
<protein>
    <submittedName>
        <fullName evidence="5">LuxR family transcriptional regulator</fullName>
    </submittedName>
</protein>
<organism evidence="5 6">
    <name type="scientific">Paracoccus thiocyanatus</name>
    <dbReference type="NCBI Taxonomy" id="34006"/>
    <lineage>
        <taxon>Bacteria</taxon>
        <taxon>Pseudomonadati</taxon>
        <taxon>Pseudomonadota</taxon>
        <taxon>Alphaproteobacteria</taxon>
        <taxon>Rhodobacterales</taxon>
        <taxon>Paracoccaceae</taxon>
        <taxon>Paracoccus</taxon>
    </lineage>
</organism>
<dbReference type="RefSeq" id="WP_115754907.1">
    <property type="nucleotide sequence ID" value="NZ_QFCQ01000014.1"/>
</dbReference>
<evidence type="ECO:0000256" key="1">
    <source>
        <dbReference type="ARBA" id="ARBA00023015"/>
    </source>
</evidence>
<dbReference type="SUPFAM" id="SSF46894">
    <property type="entry name" value="C-terminal effector domain of the bipartite response regulators"/>
    <property type="match status" value="1"/>
</dbReference>
<keyword evidence="1" id="KW-0805">Transcription regulation</keyword>
<evidence type="ECO:0000259" key="4">
    <source>
        <dbReference type="PROSITE" id="PS50043"/>
    </source>
</evidence>
<dbReference type="Pfam" id="PF00196">
    <property type="entry name" value="GerE"/>
    <property type="match status" value="1"/>
</dbReference>
<dbReference type="SUPFAM" id="SSF75516">
    <property type="entry name" value="Pheromone-binding domain of LuxR-like quorum-sensing transcription factors"/>
    <property type="match status" value="1"/>
</dbReference>
<feature type="domain" description="HTH luxR-type" evidence="4">
    <location>
        <begin position="170"/>
        <end position="235"/>
    </location>
</feature>
<dbReference type="Gene3D" id="3.30.450.80">
    <property type="entry name" value="Transcription factor LuxR-like, autoinducer-binding domain"/>
    <property type="match status" value="1"/>
</dbReference>
<comment type="caution">
    <text evidence="5">The sequence shown here is derived from an EMBL/GenBank/DDBJ whole genome shotgun (WGS) entry which is preliminary data.</text>
</comment>